<accession>A0A160TPU0</accession>
<sequence>MVDTAALAPAIRRANSKALEILLQGDPVLIDVVPAKDLIPELKEHTILHAGPPIEWDRMCGPMRGAVAGVAVFEGWARDLDEAGVQASKGCFDFHPNHHFSAVGPMTGLTTCSQPLLVVENRAAGNRAYCTVNEGLGKVMRFGGNDESVRDRLAWIRDSLGPALGSALQCCGGIPLRPLVARGLTMGDEMHQRNVACSSLLLRELAPALASAVADHSDLSEMLAFMGSNDQFFLNIAMAMGKSIMDPVRNIEQSTVVTAMTRNGTDFGIRISGLGDEWFTAPVEMPAGLYFPGFSAADANPDMGDSTIVETIGLGGFAMAAAPAVAGFVGAGSVAEAAGITARMREITLGEHPEWTIVSENYQGVPTGIDIRLVVETGIVPTINTGIAHREPGIGQVGAGVVKAPMACFEKALRALGERLGIS</sequence>
<reference evidence="1" key="1">
    <citation type="submission" date="2015-10" db="EMBL/GenBank/DDBJ databases">
        <authorList>
            <person name="Gilbert D.G."/>
        </authorList>
    </citation>
    <scope>NUCLEOTIDE SEQUENCE</scope>
</reference>
<protein>
    <recommendedName>
        <fullName evidence="2">DUF1116 domain-containing protein</fullName>
    </recommendedName>
</protein>
<dbReference type="Gene3D" id="3.90.1700.10">
    <property type="entry name" value="v583 domain like"/>
    <property type="match status" value="1"/>
</dbReference>
<evidence type="ECO:0000313" key="1">
    <source>
        <dbReference type="EMBL" id="CUS49837.1"/>
    </source>
</evidence>
<proteinExistence type="predicted"/>
<dbReference type="EMBL" id="CZRL01000007">
    <property type="protein sequence ID" value="CUS49837.1"/>
    <property type="molecule type" value="Genomic_DNA"/>
</dbReference>
<name>A0A160TPU0_9ZZZZ</name>
<dbReference type="InterPro" id="IPR024033">
    <property type="entry name" value="OXTCase_su_AllG_h-dom"/>
</dbReference>
<dbReference type="InterPro" id="IPR009499">
    <property type="entry name" value="AllG-like"/>
</dbReference>
<dbReference type="Pfam" id="PF06545">
    <property type="entry name" value="AllG"/>
    <property type="match status" value="1"/>
</dbReference>
<dbReference type="Gene3D" id="3.90.1710.10">
    <property type="entry name" value="Enterococcus faecalis V583 domain"/>
    <property type="match status" value="1"/>
</dbReference>
<dbReference type="Gene3D" id="1.10.10.660">
    <property type="entry name" value="conserved protein of unknown function from Enterococcus faecalis V583"/>
    <property type="match status" value="1"/>
</dbReference>
<organism evidence="1">
    <name type="scientific">hydrothermal vent metagenome</name>
    <dbReference type="NCBI Taxonomy" id="652676"/>
    <lineage>
        <taxon>unclassified sequences</taxon>
        <taxon>metagenomes</taxon>
        <taxon>ecological metagenomes</taxon>
    </lineage>
</organism>
<gene>
    <name evidence="1" type="ORF">MGWOODY_XGa407</name>
</gene>
<evidence type="ECO:0008006" key="2">
    <source>
        <dbReference type="Google" id="ProtNLM"/>
    </source>
</evidence>
<dbReference type="AlphaFoldDB" id="A0A160TPU0"/>